<gene>
    <name evidence="2" type="ORF">ICI42_12740</name>
</gene>
<dbReference type="SUPFAM" id="SSF53067">
    <property type="entry name" value="Actin-like ATPase domain"/>
    <property type="match status" value="2"/>
</dbReference>
<name>A0A8J6PTZ7_9HYPH</name>
<organism evidence="2 3">
    <name type="scientific">Oryzicola mucosus</name>
    <dbReference type="NCBI Taxonomy" id="2767425"/>
    <lineage>
        <taxon>Bacteria</taxon>
        <taxon>Pseudomonadati</taxon>
        <taxon>Pseudomonadota</taxon>
        <taxon>Alphaproteobacteria</taxon>
        <taxon>Hyphomicrobiales</taxon>
        <taxon>Phyllobacteriaceae</taxon>
        <taxon>Oryzicola</taxon>
    </lineage>
</organism>
<dbReference type="RefSeq" id="WP_188164938.1">
    <property type="nucleotide sequence ID" value="NZ_JACVVX010000003.1"/>
</dbReference>
<keyword evidence="2" id="KW-0418">Kinase</keyword>
<dbReference type="InterPro" id="IPR002731">
    <property type="entry name" value="ATPase_BadF"/>
</dbReference>
<dbReference type="InterPro" id="IPR043129">
    <property type="entry name" value="ATPase_NBD"/>
</dbReference>
<keyword evidence="2" id="KW-0808">Transferase</keyword>
<evidence type="ECO:0000259" key="1">
    <source>
        <dbReference type="Pfam" id="PF01869"/>
    </source>
</evidence>
<keyword evidence="3" id="KW-1185">Reference proteome</keyword>
<dbReference type="PANTHER" id="PTHR43190">
    <property type="entry name" value="N-ACETYL-D-GLUCOSAMINE KINASE"/>
    <property type="match status" value="1"/>
</dbReference>
<dbReference type="Pfam" id="PF01869">
    <property type="entry name" value="BcrAD_BadFG"/>
    <property type="match status" value="1"/>
</dbReference>
<sequence>MADYLIGIDGGGTSCRAAVADASGQILGRGKCGASNILTDPDTALKNIEQAARLAFTEAGLGEDLVPSSPALLGVAGNNVAHAVDYISARLPFRRFEIVSDGLIALQGAIGNRDGAIAILGTGSIFIARHAGTVHYIGGWGFQIGDFGSGARIGHAALQESLLAHDGIRPQSEMTRTFMAEFGDDPSKAVDFARAAYPNDYGRYAPRVLAFAEKGDTAALRLMREAASLVDEALDRVSAVNGGEGPLCLLGGLAEIYPRFLAERHRARLSKPAADALAGAVSLAAATFQHARHELGAS</sequence>
<feature type="domain" description="ATPase BadF/BadG/BcrA/BcrD type" evidence="1">
    <location>
        <begin position="6"/>
        <end position="257"/>
    </location>
</feature>
<proteinExistence type="predicted"/>
<dbReference type="Proteomes" id="UP000643405">
    <property type="component" value="Unassembled WGS sequence"/>
</dbReference>
<comment type="caution">
    <text evidence="2">The sequence shown here is derived from an EMBL/GenBank/DDBJ whole genome shotgun (WGS) entry which is preliminary data.</text>
</comment>
<evidence type="ECO:0000313" key="2">
    <source>
        <dbReference type="EMBL" id="MBD0415529.1"/>
    </source>
</evidence>
<reference evidence="2" key="1">
    <citation type="submission" date="2020-09" db="EMBL/GenBank/DDBJ databases">
        <title>Genome seq and assembly of Tianweitania sp.</title>
        <authorList>
            <person name="Chhetri G."/>
        </authorList>
    </citation>
    <scope>NUCLEOTIDE SEQUENCE</scope>
    <source>
        <strain evidence="2">Rool2</strain>
    </source>
</reference>
<dbReference type="Gene3D" id="3.30.420.40">
    <property type="match status" value="2"/>
</dbReference>
<dbReference type="InterPro" id="IPR052519">
    <property type="entry name" value="Euk-type_GlcNAc_Kinase"/>
</dbReference>
<dbReference type="CDD" id="cd24082">
    <property type="entry name" value="ASKHA_NBD_GspK-like"/>
    <property type="match status" value="1"/>
</dbReference>
<dbReference type="AlphaFoldDB" id="A0A8J6PTZ7"/>
<dbReference type="EMBL" id="JACVVX010000003">
    <property type="protein sequence ID" value="MBD0415529.1"/>
    <property type="molecule type" value="Genomic_DNA"/>
</dbReference>
<evidence type="ECO:0000313" key="3">
    <source>
        <dbReference type="Proteomes" id="UP000643405"/>
    </source>
</evidence>
<dbReference type="PANTHER" id="PTHR43190:SF3">
    <property type="entry name" value="N-ACETYL-D-GLUCOSAMINE KINASE"/>
    <property type="match status" value="1"/>
</dbReference>
<dbReference type="GO" id="GO:0016301">
    <property type="term" value="F:kinase activity"/>
    <property type="evidence" value="ECO:0007669"/>
    <property type="project" value="UniProtKB-KW"/>
</dbReference>
<accession>A0A8J6PTZ7</accession>
<protein>
    <submittedName>
        <fullName evidence="2">N-acetylglucosamine kinase</fullName>
    </submittedName>
</protein>